<keyword evidence="3" id="KW-1185">Reference proteome</keyword>
<comment type="caution">
    <text evidence="2">The sequence shown here is derived from an EMBL/GenBank/DDBJ whole genome shotgun (WGS) entry which is preliminary data.</text>
</comment>
<dbReference type="AlphaFoldDB" id="A0A231GSG5"/>
<organism evidence="2 3">
    <name type="scientific">Nocardia cerradoensis</name>
    <dbReference type="NCBI Taxonomy" id="85688"/>
    <lineage>
        <taxon>Bacteria</taxon>
        <taxon>Bacillati</taxon>
        <taxon>Actinomycetota</taxon>
        <taxon>Actinomycetes</taxon>
        <taxon>Mycobacteriales</taxon>
        <taxon>Nocardiaceae</taxon>
        <taxon>Nocardia</taxon>
    </lineage>
</organism>
<evidence type="ECO:0000256" key="1">
    <source>
        <dbReference type="SAM" id="MobiDB-lite"/>
    </source>
</evidence>
<evidence type="ECO:0000313" key="3">
    <source>
        <dbReference type="Proteomes" id="UP000215506"/>
    </source>
</evidence>
<gene>
    <name evidence="2" type="ORF">B7C42_08388</name>
</gene>
<feature type="region of interest" description="Disordered" evidence="1">
    <location>
        <begin position="43"/>
        <end position="65"/>
    </location>
</feature>
<sequence>MLVGRSYALPGAVTIEVRKRGTALLNCAPVAAPSASSASWVSRSTSAHHAATSPSTTPACSTSLV</sequence>
<proteinExistence type="predicted"/>
<dbReference type="EMBL" id="NGAF01000645">
    <property type="protein sequence ID" value="OXR39544.1"/>
    <property type="molecule type" value="Genomic_DNA"/>
</dbReference>
<protein>
    <submittedName>
        <fullName evidence="2">Uncharacterized protein</fullName>
    </submittedName>
</protein>
<reference evidence="2 3" key="1">
    <citation type="submission" date="2017-07" db="EMBL/GenBank/DDBJ databases">
        <title>First draft Genome Sequence of Nocardia cerradoensis isolated from human infection.</title>
        <authorList>
            <person name="Carrasco G."/>
        </authorList>
    </citation>
    <scope>NUCLEOTIDE SEQUENCE [LARGE SCALE GENOMIC DNA]</scope>
    <source>
        <strain evidence="2 3">CNM20130759</strain>
    </source>
</reference>
<evidence type="ECO:0000313" key="2">
    <source>
        <dbReference type="EMBL" id="OXR39544.1"/>
    </source>
</evidence>
<accession>A0A231GSG5</accession>
<dbReference type="Proteomes" id="UP000215506">
    <property type="component" value="Unassembled WGS sequence"/>
</dbReference>
<name>A0A231GSG5_9NOCA</name>